<dbReference type="InterPro" id="IPR036047">
    <property type="entry name" value="F-box-like_dom_sf"/>
</dbReference>
<dbReference type="InterPro" id="IPR050796">
    <property type="entry name" value="SCF_F-box_component"/>
</dbReference>
<dbReference type="Gene3D" id="1.20.1280.50">
    <property type="match status" value="1"/>
</dbReference>
<sequence length="140" mass="16333">MITLQILQKLHVKSLLRFKCVCKLWHSLIENPQFIKFYHNSSKSDVNLHKIFITGGECDNDDNYFYSLDTSLQHDYVASLIRPPISRVNLFSRVSFTCSSSNGILLMIFSHDLIVLWNSTIRETRKIPSPISEKKKIERM</sequence>
<feature type="domain" description="F-box" evidence="1">
    <location>
        <begin position="4"/>
        <end position="35"/>
    </location>
</feature>
<dbReference type="OMA" id="RIPRISH"/>
<protein>
    <recommendedName>
        <fullName evidence="1">F-box domain-containing protein</fullName>
    </recommendedName>
</protein>
<dbReference type="PANTHER" id="PTHR31672:SF13">
    <property type="entry name" value="F-BOX PROTEIN CPR30-LIKE"/>
    <property type="match status" value="1"/>
</dbReference>
<dbReference type="AlphaFoldDB" id="A0A2G2ZQ70"/>
<dbReference type="Pfam" id="PF00646">
    <property type="entry name" value="F-box"/>
    <property type="match status" value="1"/>
</dbReference>
<gene>
    <name evidence="2" type="ORF">T459_12544</name>
</gene>
<name>A0A2G2ZQ70_CAPAN</name>
<dbReference type="SUPFAM" id="SSF81383">
    <property type="entry name" value="F-box domain"/>
    <property type="match status" value="1"/>
</dbReference>
<evidence type="ECO:0000259" key="1">
    <source>
        <dbReference type="Pfam" id="PF00646"/>
    </source>
</evidence>
<dbReference type="Proteomes" id="UP000222542">
    <property type="component" value="Unassembled WGS sequence"/>
</dbReference>
<proteinExistence type="predicted"/>
<reference evidence="2 3" key="1">
    <citation type="journal article" date="2014" name="Nat. Genet.">
        <title>Genome sequence of the hot pepper provides insights into the evolution of pungency in Capsicum species.</title>
        <authorList>
            <person name="Kim S."/>
            <person name="Park M."/>
            <person name="Yeom S.I."/>
            <person name="Kim Y.M."/>
            <person name="Lee J.M."/>
            <person name="Lee H.A."/>
            <person name="Seo E."/>
            <person name="Choi J."/>
            <person name="Cheong K."/>
            <person name="Kim K.T."/>
            <person name="Jung K."/>
            <person name="Lee G.W."/>
            <person name="Oh S.K."/>
            <person name="Bae C."/>
            <person name="Kim S.B."/>
            <person name="Lee H.Y."/>
            <person name="Kim S.Y."/>
            <person name="Kim M.S."/>
            <person name="Kang B.C."/>
            <person name="Jo Y.D."/>
            <person name="Yang H.B."/>
            <person name="Jeong H.J."/>
            <person name="Kang W.H."/>
            <person name="Kwon J.K."/>
            <person name="Shin C."/>
            <person name="Lim J.Y."/>
            <person name="Park J.H."/>
            <person name="Huh J.H."/>
            <person name="Kim J.S."/>
            <person name="Kim B.D."/>
            <person name="Cohen O."/>
            <person name="Paran I."/>
            <person name="Suh M.C."/>
            <person name="Lee S.B."/>
            <person name="Kim Y.K."/>
            <person name="Shin Y."/>
            <person name="Noh S.J."/>
            <person name="Park J."/>
            <person name="Seo Y.S."/>
            <person name="Kwon S.Y."/>
            <person name="Kim H.A."/>
            <person name="Park J.M."/>
            <person name="Kim H.J."/>
            <person name="Choi S.B."/>
            <person name="Bosland P.W."/>
            <person name="Reeves G."/>
            <person name="Jo S.H."/>
            <person name="Lee B.W."/>
            <person name="Cho H.T."/>
            <person name="Choi H.S."/>
            <person name="Lee M.S."/>
            <person name="Yu Y."/>
            <person name="Do Choi Y."/>
            <person name="Park B.S."/>
            <person name="van Deynze A."/>
            <person name="Ashrafi H."/>
            <person name="Hill T."/>
            <person name="Kim W.T."/>
            <person name="Pai H.S."/>
            <person name="Ahn H.K."/>
            <person name="Yeam I."/>
            <person name="Giovannoni J.J."/>
            <person name="Rose J.K."/>
            <person name="Sorensen I."/>
            <person name="Lee S.J."/>
            <person name="Kim R.W."/>
            <person name="Choi I.Y."/>
            <person name="Choi B.S."/>
            <person name="Lim J.S."/>
            <person name="Lee Y.H."/>
            <person name="Choi D."/>
        </authorList>
    </citation>
    <scope>NUCLEOTIDE SEQUENCE [LARGE SCALE GENOMIC DNA]</scope>
    <source>
        <strain evidence="3">cv. CM334</strain>
    </source>
</reference>
<evidence type="ECO:0000313" key="3">
    <source>
        <dbReference type="Proteomes" id="UP000222542"/>
    </source>
</evidence>
<organism evidence="2 3">
    <name type="scientific">Capsicum annuum</name>
    <name type="common">Capsicum pepper</name>
    <dbReference type="NCBI Taxonomy" id="4072"/>
    <lineage>
        <taxon>Eukaryota</taxon>
        <taxon>Viridiplantae</taxon>
        <taxon>Streptophyta</taxon>
        <taxon>Embryophyta</taxon>
        <taxon>Tracheophyta</taxon>
        <taxon>Spermatophyta</taxon>
        <taxon>Magnoliopsida</taxon>
        <taxon>eudicotyledons</taxon>
        <taxon>Gunneridae</taxon>
        <taxon>Pentapetalae</taxon>
        <taxon>asterids</taxon>
        <taxon>lamiids</taxon>
        <taxon>Solanales</taxon>
        <taxon>Solanaceae</taxon>
        <taxon>Solanoideae</taxon>
        <taxon>Capsiceae</taxon>
        <taxon>Capsicum</taxon>
    </lineage>
</organism>
<dbReference type="InterPro" id="IPR001810">
    <property type="entry name" value="F-box_dom"/>
</dbReference>
<reference evidence="2 3" key="2">
    <citation type="journal article" date="2017" name="Genome Biol.">
        <title>New reference genome sequences of hot pepper reveal the massive evolution of plant disease-resistance genes by retroduplication.</title>
        <authorList>
            <person name="Kim S."/>
            <person name="Park J."/>
            <person name="Yeom S.I."/>
            <person name="Kim Y.M."/>
            <person name="Seo E."/>
            <person name="Kim K.T."/>
            <person name="Kim M.S."/>
            <person name="Lee J.M."/>
            <person name="Cheong K."/>
            <person name="Shin H.S."/>
            <person name="Kim S.B."/>
            <person name="Han K."/>
            <person name="Lee J."/>
            <person name="Park M."/>
            <person name="Lee H.A."/>
            <person name="Lee H.Y."/>
            <person name="Lee Y."/>
            <person name="Oh S."/>
            <person name="Lee J.H."/>
            <person name="Choi E."/>
            <person name="Choi E."/>
            <person name="Lee S.E."/>
            <person name="Jeon J."/>
            <person name="Kim H."/>
            <person name="Choi G."/>
            <person name="Song H."/>
            <person name="Lee J."/>
            <person name="Lee S.C."/>
            <person name="Kwon J.K."/>
            <person name="Lee H.Y."/>
            <person name="Koo N."/>
            <person name="Hong Y."/>
            <person name="Kim R.W."/>
            <person name="Kang W.H."/>
            <person name="Huh J.H."/>
            <person name="Kang B.C."/>
            <person name="Yang T.J."/>
            <person name="Lee Y.H."/>
            <person name="Bennetzen J.L."/>
            <person name="Choi D."/>
        </authorList>
    </citation>
    <scope>NUCLEOTIDE SEQUENCE [LARGE SCALE GENOMIC DNA]</scope>
    <source>
        <strain evidence="3">cv. CM334</strain>
    </source>
</reference>
<dbReference type="Gramene" id="PHT84101">
    <property type="protein sequence ID" value="PHT84101"/>
    <property type="gene ID" value="T459_12544"/>
</dbReference>
<keyword evidence="3" id="KW-1185">Reference proteome</keyword>
<dbReference type="PANTHER" id="PTHR31672">
    <property type="entry name" value="BNACNNG10540D PROTEIN"/>
    <property type="match status" value="1"/>
</dbReference>
<evidence type="ECO:0000313" key="2">
    <source>
        <dbReference type="EMBL" id="PHT84101.1"/>
    </source>
</evidence>
<accession>A0A2G2ZQ70</accession>
<dbReference type="EMBL" id="AYRZ02000004">
    <property type="protein sequence ID" value="PHT84101.1"/>
    <property type="molecule type" value="Genomic_DNA"/>
</dbReference>
<comment type="caution">
    <text evidence="2">The sequence shown here is derived from an EMBL/GenBank/DDBJ whole genome shotgun (WGS) entry which is preliminary data.</text>
</comment>